<protein>
    <recommendedName>
        <fullName evidence="2">Peptidase M28 domain-containing protein</fullName>
    </recommendedName>
</protein>
<feature type="non-terminal residue" evidence="1">
    <location>
        <position position="128"/>
    </location>
</feature>
<accession>A0A382YP84</accession>
<dbReference type="EMBL" id="UINC01177401">
    <property type="protein sequence ID" value="SVD85024.1"/>
    <property type="molecule type" value="Genomic_DNA"/>
</dbReference>
<proteinExistence type="predicted"/>
<organism evidence="1">
    <name type="scientific">marine metagenome</name>
    <dbReference type="NCBI Taxonomy" id="408172"/>
    <lineage>
        <taxon>unclassified sequences</taxon>
        <taxon>metagenomes</taxon>
        <taxon>ecological metagenomes</taxon>
    </lineage>
</organism>
<feature type="non-terminal residue" evidence="1">
    <location>
        <position position="1"/>
    </location>
</feature>
<dbReference type="AlphaFoldDB" id="A0A382YP84"/>
<evidence type="ECO:0000313" key="1">
    <source>
        <dbReference type="EMBL" id="SVD85024.1"/>
    </source>
</evidence>
<dbReference type="SUPFAM" id="SSF53187">
    <property type="entry name" value="Zn-dependent exopeptidases"/>
    <property type="match status" value="1"/>
</dbReference>
<sequence length="128" mass="14493">MVSAALASAQDLSQQTIAAIKEEGLQRSQVMDLVSWLSDVYGPRLTGSPAIEEARVWVMERLRQWNLANVHDERFAFGKGWSLERFYAHMTEPQVMPIIGYPKAWTSSTQGTVEAEVIRVDIRTKQDL</sequence>
<evidence type="ECO:0008006" key="2">
    <source>
        <dbReference type="Google" id="ProtNLM"/>
    </source>
</evidence>
<reference evidence="1" key="1">
    <citation type="submission" date="2018-05" db="EMBL/GenBank/DDBJ databases">
        <authorList>
            <person name="Lanie J.A."/>
            <person name="Ng W.-L."/>
            <person name="Kazmierczak K.M."/>
            <person name="Andrzejewski T.M."/>
            <person name="Davidsen T.M."/>
            <person name="Wayne K.J."/>
            <person name="Tettelin H."/>
            <person name="Glass J.I."/>
            <person name="Rusch D."/>
            <person name="Podicherti R."/>
            <person name="Tsui H.-C.T."/>
            <person name="Winkler M.E."/>
        </authorList>
    </citation>
    <scope>NUCLEOTIDE SEQUENCE</scope>
</reference>
<dbReference type="Gene3D" id="3.50.30.30">
    <property type="match status" value="1"/>
</dbReference>
<name>A0A382YP84_9ZZZZ</name>
<gene>
    <name evidence="1" type="ORF">METZ01_LOCUS437878</name>
</gene>
<dbReference type="Gene3D" id="3.40.630.10">
    <property type="entry name" value="Zn peptidases"/>
    <property type="match status" value="1"/>
</dbReference>